<dbReference type="GO" id="GO:0043484">
    <property type="term" value="P:regulation of RNA splicing"/>
    <property type="evidence" value="ECO:0007669"/>
    <property type="project" value="TreeGrafter"/>
</dbReference>
<dbReference type="SUPFAM" id="SSF56112">
    <property type="entry name" value="Protein kinase-like (PK-like)"/>
    <property type="match status" value="1"/>
</dbReference>
<dbReference type="AlphaFoldDB" id="A0A0C9TPI2"/>
<keyword evidence="1" id="KW-0723">Serine/threonine-protein kinase</keyword>
<evidence type="ECO:0000256" key="4">
    <source>
        <dbReference type="ARBA" id="ARBA00022777"/>
    </source>
</evidence>
<dbReference type="InterPro" id="IPR011009">
    <property type="entry name" value="Kinase-like_dom_sf"/>
</dbReference>
<dbReference type="EMBL" id="KN837578">
    <property type="protein sequence ID" value="KIJ23844.1"/>
    <property type="molecule type" value="Genomic_DNA"/>
</dbReference>
<dbReference type="GO" id="GO:0005634">
    <property type="term" value="C:nucleus"/>
    <property type="evidence" value="ECO:0007669"/>
    <property type="project" value="TreeGrafter"/>
</dbReference>
<evidence type="ECO:0000313" key="7">
    <source>
        <dbReference type="EMBL" id="KIJ23844.1"/>
    </source>
</evidence>
<sequence length="226" mass="25986">MRDNQSFPVDLLKGILIHLLHVLDCLHTEANEKNILLLLDENSADEGLDRFEQQEIDSPSPRKVDGERIIHTSRRLVPHIYNYGPPTLCDSGQARFGKYDPMIDIQPYQYRAPEVILDIPWDEKVDISNVGVLGLFEYGNMFNTTGGVENKENNIYHLAHMVALLGPPPKDYLHRSQRDLLGGCQKNLEGEKVLFLQFARTMLKWKPEERLSARELLQDPWLKVEA</sequence>
<dbReference type="InterPro" id="IPR051175">
    <property type="entry name" value="CLK_kinases"/>
</dbReference>
<organism evidence="7 8">
    <name type="scientific">Sphaerobolus stellatus (strain SS14)</name>
    <dbReference type="NCBI Taxonomy" id="990650"/>
    <lineage>
        <taxon>Eukaryota</taxon>
        <taxon>Fungi</taxon>
        <taxon>Dikarya</taxon>
        <taxon>Basidiomycota</taxon>
        <taxon>Agaricomycotina</taxon>
        <taxon>Agaricomycetes</taxon>
        <taxon>Phallomycetidae</taxon>
        <taxon>Geastrales</taxon>
        <taxon>Sphaerobolaceae</taxon>
        <taxon>Sphaerobolus</taxon>
    </lineage>
</organism>
<evidence type="ECO:0000256" key="5">
    <source>
        <dbReference type="ARBA" id="ARBA00022840"/>
    </source>
</evidence>
<gene>
    <name evidence="7" type="ORF">M422DRAFT_77212</name>
</gene>
<dbReference type="Gene3D" id="1.10.510.10">
    <property type="entry name" value="Transferase(Phosphotransferase) domain 1"/>
    <property type="match status" value="1"/>
</dbReference>
<dbReference type="PANTHER" id="PTHR45646">
    <property type="entry name" value="SERINE/THREONINE-PROTEIN KINASE DOA-RELATED"/>
    <property type="match status" value="1"/>
</dbReference>
<evidence type="ECO:0000313" key="8">
    <source>
        <dbReference type="Proteomes" id="UP000054279"/>
    </source>
</evidence>
<dbReference type="InterPro" id="IPR000719">
    <property type="entry name" value="Prot_kinase_dom"/>
</dbReference>
<dbReference type="GO" id="GO:0005524">
    <property type="term" value="F:ATP binding"/>
    <property type="evidence" value="ECO:0007669"/>
    <property type="project" value="UniProtKB-KW"/>
</dbReference>
<accession>A0A0C9TPI2</accession>
<protein>
    <recommendedName>
        <fullName evidence="6">Protein kinase domain-containing protein</fullName>
    </recommendedName>
</protein>
<dbReference type="OrthoDB" id="5979581at2759"/>
<dbReference type="HOGENOM" id="CLU_000288_81_11_1"/>
<evidence type="ECO:0000256" key="2">
    <source>
        <dbReference type="ARBA" id="ARBA00022679"/>
    </source>
</evidence>
<evidence type="ECO:0000259" key="6">
    <source>
        <dbReference type="PROSITE" id="PS50011"/>
    </source>
</evidence>
<keyword evidence="5" id="KW-0067">ATP-binding</keyword>
<dbReference type="PANTHER" id="PTHR45646:SF11">
    <property type="entry name" value="SERINE_THREONINE-PROTEIN KINASE DOA"/>
    <property type="match status" value="1"/>
</dbReference>
<feature type="domain" description="Protein kinase" evidence="6">
    <location>
        <begin position="1"/>
        <end position="222"/>
    </location>
</feature>
<keyword evidence="3" id="KW-0547">Nucleotide-binding</keyword>
<evidence type="ECO:0000256" key="3">
    <source>
        <dbReference type="ARBA" id="ARBA00022741"/>
    </source>
</evidence>
<proteinExistence type="predicted"/>
<dbReference type="Proteomes" id="UP000054279">
    <property type="component" value="Unassembled WGS sequence"/>
</dbReference>
<name>A0A0C9TPI2_SPHS4</name>
<reference evidence="7 8" key="1">
    <citation type="submission" date="2014-06" db="EMBL/GenBank/DDBJ databases">
        <title>Evolutionary Origins and Diversification of the Mycorrhizal Mutualists.</title>
        <authorList>
            <consortium name="DOE Joint Genome Institute"/>
            <consortium name="Mycorrhizal Genomics Consortium"/>
            <person name="Kohler A."/>
            <person name="Kuo A."/>
            <person name="Nagy L.G."/>
            <person name="Floudas D."/>
            <person name="Copeland A."/>
            <person name="Barry K.W."/>
            <person name="Cichocki N."/>
            <person name="Veneault-Fourrey C."/>
            <person name="LaButti K."/>
            <person name="Lindquist E.A."/>
            <person name="Lipzen A."/>
            <person name="Lundell T."/>
            <person name="Morin E."/>
            <person name="Murat C."/>
            <person name="Riley R."/>
            <person name="Ohm R."/>
            <person name="Sun H."/>
            <person name="Tunlid A."/>
            <person name="Henrissat B."/>
            <person name="Grigoriev I.V."/>
            <person name="Hibbett D.S."/>
            <person name="Martin F."/>
        </authorList>
    </citation>
    <scope>NUCLEOTIDE SEQUENCE [LARGE SCALE GENOMIC DNA]</scope>
    <source>
        <strain evidence="7 8">SS14</strain>
    </source>
</reference>
<evidence type="ECO:0000256" key="1">
    <source>
        <dbReference type="ARBA" id="ARBA00022527"/>
    </source>
</evidence>
<dbReference type="GO" id="GO:0004674">
    <property type="term" value="F:protein serine/threonine kinase activity"/>
    <property type="evidence" value="ECO:0007669"/>
    <property type="project" value="UniProtKB-KW"/>
</dbReference>
<dbReference type="PROSITE" id="PS50011">
    <property type="entry name" value="PROTEIN_KINASE_DOM"/>
    <property type="match status" value="1"/>
</dbReference>
<keyword evidence="4" id="KW-0418">Kinase</keyword>
<keyword evidence="2" id="KW-0808">Transferase</keyword>
<keyword evidence="8" id="KW-1185">Reference proteome</keyword>